<dbReference type="EMBL" id="JAANNP010000005">
    <property type="protein sequence ID" value="NHC14291.1"/>
    <property type="molecule type" value="Genomic_DNA"/>
</dbReference>
<evidence type="ECO:0000313" key="3">
    <source>
        <dbReference type="Proteomes" id="UP000800981"/>
    </source>
</evidence>
<protein>
    <recommendedName>
        <fullName evidence="1">Polynucleotide kinase PNKP phosphatase domain-containing protein</fullName>
    </recommendedName>
</protein>
<dbReference type="SUPFAM" id="SSF56784">
    <property type="entry name" value="HAD-like"/>
    <property type="match status" value="1"/>
</dbReference>
<dbReference type="InterPro" id="IPR036412">
    <property type="entry name" value="HAD-like_sf"/>
</dbReference>
<evidence type="ECO:0000313" key="2">
    <source>
        <dbReference type="EMBL" id="NHC14291.1"/>
    </source>
</evidence>
<keyword evidence="3" id="KW-1185">Reference proteome</keyword>
<gene>
    <name evidence="2" type="ORF">G9H71_10915</name>
</gene>
<accession>A0ABX0GTS4</accession>
<name>A0ABX0GTS4_9ACTN</name>
<dbReference type="InterPro" id="IPR023214">
    <property type="entry name" value="HAD_sf"/>
</dbReference>
<reference evidence="2 3" key="1">
    <citation type="submission" date="2020-03" db="EMBL/GenBank/DDBJ databases">
        <title>Two novel Motilibacter sp.</title>
        <authorList>
            <person name="Liu S."/>
        </authorList>
    </citation>
    <scope>NUCLEOTIDE SEQUENCE [LARGE SCALE GENOMIC DNA]</scope>
    <source>
        <strain evidence="2 3">E257</strain>
    </source>
</reference>
<proteinExistence type="predicted"/>
<evidence type="ECO:0000259" key="1">
    <source>
        <dbReference type="Pfam" id="PF25109"/>
    </source>
</evidence>
<dbReference type="Proteomes" id="UP000800981">
    <property type="component" value="Unassembled WGS sequence"/>
</dbReference>
<dbReference type="InterPro" id="IPR056782">
    <property type="entry name" value="HAD_PNKP"/>
</dbReference>
<dbReference type="Pfam" id="PF25109">
    <property type="entry name" value="HAD_PNKP"/>
    <property type="match status" value="1"/>
</dbReference>
<sequence length="173" mass="18945">MATERPARPYAVLDIDGVLADVRHRLHHLDQRPKDWPAFFAAAPEDELLAEGAAVAATLAAEHEVVYLSGRPVSCRTATEDWLRRHGLPPGRLLLRPTRDRRPARLVKVERLRELARDAPVGMVVDDDAAVVAAVRAAGFPVLHATWMTEPGAGTDQGAQATLFEAQEHDGRT</sequence>
<organism evidence="2 3">
    <name type="scientific">Motilibacter deserti</name>
    <dbReference type="NCBI Taxonomy" id="2714956"/>
    <lineage>
        <taxon>Bacteria</taxon>
        <taxon>Bacillati</taxon>
        <taxon>Actinomycetota</taxon>
        <taxon>Actinomycetes</taxon>
        <taxon>Motilibacterales</taxon>
        <taxon>Motilibacteraceae</taxon>
        <taxon>Motilibacter</taxon>
    </lineage>
</organism>
<feature type="domain" description="Polynucleotide kinase PNKP phosphatase" evidence="1">
    <location>
        <begin position="12"/>
        <end position="143"/>
    </location>
</feature>
<dbReference type="RefSeq" id="WP_166281658.1">
    <property type="nucleotide sequence ID" value="NZ_JAANNP010000005.1"/>
</dbReference>
<comment type="caution">
    <text evidence="2">The sequence shown here is derived from an EMBL/GenBank/DDBJ whole genome shotgun (WGS) entry which is preliminary data.</text>
</comment>
<dbReference type="Gene3D" id="3.40.50.1000">
    <property type="entry name" value="HAD superfamily/HAD-like"/>
    <property type="match status" value="1"/>
</dbReference>